<dbReference type="Proteomes" id="UP000009282">
    <property type="component" value="Chromosome"/>
</dbReference>
<keyword evidence="2" id="KW-0285">Flavoprotein</keyword>
<dbReference type="PRINTS" id="PR00411">
    <property type="entry name" value="PNDRDTASEI"/>
</dbReference>
<accession>G4QGA6</accession>
<keyword evidence="4" id="KW-0560">Oxidoreductase</keyword>
<keyword evidence="5" id="KW-0520">NAD</keyword>
<dbReference type="PRINTS" id="PR00368">
    <property type="entry name" value="FADPNR"/>
</dbReference>
<dbReference type="InterPro" id="IPR023753">
    <property type="entry name" value="FAD/NAD-binding_dom"/>
</dbReference>
<evidence type="ECO:0000256" key="1">
    <source>
        <dbReference type="ARBA" id="ARBA00005272"/>
    </source>
</evidence>
<dbReference type="Gene3D" id="3.50.50.100">
    <property type="match status" value="1"/>
</dbReference>
<keyword evidence="3" id="KW-0274">FAD</keyword>
<evidence type="ECO:0000256" key="2">
    <source>
        <dbReference type="ARBA" id="ARBA00022630"/>
    </source>
</evidence>
<dbReference type="Pfam" id="PF07992">
    <property type="entry name" value="Pyr_redox_2"/>
    <property type="match status" value="1"/>
</dbReference>
<dbReference type="InterPro" id="IPR045024">
    <property type="entry name" value="NDH-2"/>
</dbReference>
<comment type="similarity">
    <text evidence="1">Belongs to the NADH dehydrogenase family.</text>
</comment>
<dbReference type="PANTHER" id="PTHR43706:SF9">
    <property type="entry name" value="TYPE II NADH:QUINONE OXIDOREDUCTASE"/>
    <property type="match status" value="1"/>
</dbReference>
<evidence type="ECO:0000313" key="7">
    <source>
        <dbReference type="EMBL" id="AEP29431.1"/>
    </source>
</evidence>
<dbReference type="AlphaFoldDB" id="G4QGA6"/>
<evidence type="ECO:0000256" key="3">
    <source>
        <dbReference type="ARBA" id="ARBA00022827"/>
    </source>
</evidence>
<dbReference type="STRING" id="1085623.GNIT_1307"/>
<sequence length="441" mass="48428">MTKLQSQNSAQTSNENIIIVGGGAGGLELAVKLGRRYKSASRKVILVDKNRTHIWKPLLHEVAAGSLDPDIDGVDYLSIGNKNGFIFHLGSMVELDRKTKKITLAPLLDDDGNVVLNVRELAYAKLVFAIGSVTNDFGTGGAKDHCIFLDSPASAQKFHIKLLNEFLKLQSDDENHNLEIAIVGAGATGVELAAELYKTSELLKSYGYNHLSSNRLKVTLVEAGPRLLPALPERIAESTKRELEKLGVEILLDTTVSKVESTGLHTKDGRFISSRMSVWAAGIKAPEFMASIGGLETNKINQIVVTPQLFSMTDENIYALGDCAHCIMADGSKVPPRAQSAHQMASHVFKNMKLLDANKAQVDYKYVDYGSLVSLSTYSTIGSLMGNLTSGSMFIEGRLARIVYISLYRMHQVVIYGKFKTLLFMFVSRINNRLRPNLKLH</sequence>
<dbReference type="PANTHER" id="PTHR43706">
    <property type="entry name" value="NADH DEHYDROGENASE"/>
    <property type="match status" value="1"/>
</dbReference>
<dbReference type="eggNOG" id="COG1252">
    <property type="taxonomic scope" value="Bacteria"/>
</dbReference>
<reference evidence="7 8" key="1">
    <citation type="journal article" date="2011" name="J. Bacteriol.">
        <title>Complete genome sequence of seawater bacterium Glaciecola nitratireducens FR1064T.</title>
        <authorList>
            <person name="Bian F."/>
            <person name="Qin Q.L."/>
            <person name="Xie B.B."/>
            <person name="Shu Y.L."/>
            <person name="Zhang X.Y."/>
            <person name="Yu Y."/>
            <person name="Chen B."/>
            <person name="Chen X.L."/>
            <person name="Zhou B.C."/>
            <person name="Zhang Y.Z."/>
        </authorList>
    </citation>
    <scope>NUCLEOTIDE SEQUENCE [LARGE SCALE GENOMIC DNA]</scope>
    <source>
        <strain evidence="8">JCM 12485 / KCTC 12276 / FR1064</strain>
    </source>
</reference>
<dbReference type="GO" id="GO:0008137">
    <property type="term" value="F:NADH dehydrogenase (ubiquinone) activity"/>
    <property type="evidence" value="ECO:0007669"/>
    <property type="project" value="TreeGrafter"/>
</dbReference>
<organism evidence="7 8">
    <name type="scientific">Glaciecola nitratireducens (strain JCM 12485 / KCTC 12276 / FR1064)</name>
    <dbReference type="NCBI Taxonomy" id="1085623"/>
    <lineage>
        <taxon>Bacteria</taxon>
        <taxon>Pseudomonadati</taxon>
        <taxon>Pseudomonadota</taxon>
        <taxon>Gammaproteobacteria</taxon>
        <taxon>Alteromonadales</taxon>
        <taxon>Alteromonadaceae</taxon>
        <taxon>Brumicola</taxon>
    </lineage>
</organism>
<evidence type="ECO:0000256" key="4">
    <source>
        <dbReference type="ARBA" id="ARBA00023002"/>
    </source>
</evidence>
<dbReference type="OrthoDB" id="9781621at2"/>
<protein>
    <submittedName>
        <fullName evidence="7">NADH dehydrogenase</fullName>
    </submittedName>
</protein>
<evidence type="ECO:0000259" key="6">
    <source>
        <dbReference type="Pfam" id="PF07992"/>
    </source>
</evidence>
<dbReference type="InterPro" id="IPR036188">
    <property type="entry name" value="FAD/NAD-bd_sf"/>
</dbReference>
<feature type="domain" description="FAD/NAD(P)-binding" evidence="6">
    <location>
        <begin position="16"/>
        <end position="345"/>
    </location>
</feature>
<dbReference type="KEGG" id="gni:GNIT_1307"/>
<evidence type="ECO:0000313" key="8">
    <source>
        <dbReference type="Proteomes" id="UP000009282"/>
    </source>
</evidence>
<dbReference type="GO" id="GO:0003954">
    <property type="term" value="F:NADH dehydrogenase activity"/>
    <property type="evidence" value="ECO:0007669"/>
    <property type="project" value="InterPro"/>
</dbReference>
<proteinExistence type="inferred from homology"/>
<dbReference type="EMBL" id="CP003060">
    <property type="protein sequence ID" value="AEP29431.1"/>
    <property type="molecule type" value="Genomic_DNA"/>
</dbReference>
<name>G4QGA6_GLANF</name>
<gene>
    <name evidence="7" type="primary">ndh</name>
    <name evidence="7" type="ordered locus">GNIT_1307</name>
</gene>
<dbReference type="SUPFAM" id="SSF51905">
    <property type="entry name" value="FAD/NAD(P)-binding domain"/>
    <property type="match status" value="1"/>
</dbReference>
<dbReference type="RefSeq" id="WP_014108305.1">
    <property type="nucleotide sequence ID" value="NC_016041.1"/>
</dbReference>
<keyword evidence="8" id="KW-1185">Reference proteome</keyword>
<dbReference type="HOGENOM" id="CLU_021377_7_0_6"/>
<evidence type="ECO:0000256" key="5">
    <source>
        <dbReference type="ARBA" id="ARBA00023027"/>
    </source>
</evidence>